<dbReference type="Pfam" id="PF01734">
    <property type="entry name" value="Patatin"/>
    <property type="match status" value="1"/>
</dbReference>
<dbReference type="EMBL" id="BMNR01000003">
    <property type="protein sequence ID" value="GGK23030.1"/>
    <property type="molecule type" value="Genomic_DNA"/>
</dbReference>
<dbReference type="GO" id="GO:0016042">
    <property type="term" value="P:lipid catabolic process"/>
    <property type="evidence" value="ECO:0007669"/>
    <property type="project" value="UniProtKB-UniRule"/>
</dbReference>
<protein>
    <recommendedName>
        <fullName evidence="5">PNPLA domain-containing protein</fullName>
    </recommendedName>
</protein>
<dbReference type="InterPro" id="IPR050301">
    <property type="entry name" value="NTE"/>
</dbReference>
<sequence>MNDEIGLVLSGGGVRAIAYVGLIQVLLENGIVPTQVSGTSAGALVSALYAAGYDTDDMLKFFKHTPILAFSLYARHKPGILDSEKYEKFFKKFFVENSFEKLKYPLTTTATNLLTGKLEYFNKGELIKPLIASCALPPIFSPLKINDNFYSDGGILNNFPVEPLKKNHVKKIIGGFVNPITAVQESDINTSLKLMHRVYHLGLEANNVKKFNLCNYVFLPQEIDKIGTFESKGIDKAYEIGYNHAEKEIKQILISLEK</sequence>
<organism evidence="6 7">
    <name type="scientific">Yeosuana aromativorans</name>
    <dbReference type="NCBI Taxonomy" id="288019"/>
    <lineage>
        <taxon>Bacteria</taxon>
        <taxon>Pseudomonadati</taxon>
        <taxon>Bacteroidota</taxon>
        <taxon>Flavobacteriia</taxon>
        <taxon>Flavobacteriales</taxon>
        <taxon>Flavobacteriaceae</taxon>
        <taxon>Yeosuana</taxon>
    </lineage>
</organism>
<feature type="active site" description="Nucleophile" evidence="4">
    <location>
        <position position="40"/>
    </location>
</feature>
<feature type="short sequence motif" description="GXSXG" evidence="4">
    <location>
        <begin position="38"/>
        <end position="42"/>
    </location>
</feature>
<dbReference type="Proteomes" id="UP000612329">
    <property type="component" value="Unassembled WGS sequence"/>
</dbReference>
<feature type="domain" description="PNPLA" evidence="5">
    <location>
        <begin position="7"/>
        <end position="165"/>
    </location>
</feature>
<keyword evidence="7" id="KW-1185">Reference proteome</keyword>
<dbReference type="SUPFAM" id="SSF52151">
    <property type="entry name" value="FabD/lysophospholipase-like"/>
    <property type="match status" value="1"/>
</dbReference>
<comment type="caution">
    <text evidence="4">Lacks conserved residue(s) required for the propagation of feature annotation.</text>
</comment>
<keyword evidence="1 4" id="KW-0378">Hydrolase</keyword>
<accession>A0A8J3BHR7</accession>
<evidence type="ECO:0000313" key="7">
    <source>
        <dbReference type="Proteomes" id="UP000612329"/>
    </source>
</evidence>
<dbReference type="InterPro" id="IPR002641">
    <property type="entry name" value="PNPLA_dom"/>
</dbReference>
<evidence type="ECO:0000256" key="1">
    <source>
        <dbReference type="ARBA" id="ARBA00022801"/>
    </source>
</evidence>
<reference evidence="6" key="1">
    <citation type="journal article" date="2014" name="Int. J. Syst. Evol. Microbiol.">
        <title>Complete genome sequence of Corynebacterium casei LMG S-19264T (=DSM 44701T), isolated from a smear-ripened cheese.</title>
        <authorList>
            <consortium name="US DOE Joint Genome Institute (JGI-PGF)"/>
            <person name="Walter F."/>
            <person name="Albersmeier A."/>
            <person name="Kalinowski J."/>
            <person name="Ruckert C."/>
        </authorList>
    </citation>
    <scope>NUCLEOTIDE SEQUENCE</scope>
    <source>
        <strain evidence="6">JCM 12862</strain>
    </source>
</reference>
<proteinExistence type="predicted"/>
<dbReference type="PANTHER" id="PTHR14226">
    <property type="entry name" value="NEUROPATHY TARGET ESTERASE/SWISS CHEESE D.MELANOGASTER"/>
    <property type="match status" value="1"/>
</dbReference>
<evidence type="ECO:0000256" key="4">
    <source>
        <dbReference type="PROSITE-ProRule" id="PRU01161"/>
    </source>
</evidence>
<dbReference type="PROSITE" id="PS51635">
    <property type="entry name" value="PNPLA"/>
    <property type="match status" value="1"/>
</dbReference>
<dbReference type="CDD" id="cd07205">
    <property type="entry name" value="Pat_PNPLA6_PNPLA7_NTE1_like"/>
    <property type="match status" value="1"/>
</dbReference>
<dbReference type="AlphaFoldDB" id="A0A8J3BHR7"/>
<evidence type="ECO:0000259" key="5">
    <source>
        <dbReference type="PROSITE" id="PS51635"/>
    </source>
</evidence>
<keyword evidence="3 4" id="KW-0443">Lipid metabolism</keyword>
<dbReference type="PANTHER" id="PTHR14226:SF78">
    <property type="entry name" value="SLR0060 PROTEIN"/>
    <property type="match status" value="1"/>
</dbReference>
<evidence type="ECO:0000256" key="2">
    <source>
        <dbReference type="ARBA" id="ARBA00022963"/>
    </source>
</evidence>
<evidence type="ECO:0000256" key="3">
    <source>
        <dbReference type="ARBA" id="ARBA00023098"/>
    </source>
</evidence>
<dbReference type="InterPro" id="IPR016035">
    <property type="entry name" value="Acyl_Trfase/lysoPLipase"/>
</dbReference>
<name>A0A8J3BHR7_9FLAO</name>
<evidence type="ECO:0000313" key="6">
    <source>
        <dbReference type="EMBL" id="GGK23030.1"/>
    </source>
</evidence>
<dbReference type="GO" id="GO:0016787">
    <property type="term" value="F:hydrolase activity"/>
    <property type="evidence" value="ECO:0007669"/>
    <property type="project" value="UniProtKB-UniRule"/>
</dbReference>
<comment type="caution">
    <text evidence="6">The sequence shown here is derived from an EMBL/GenBank/DDBJ whole genome shotgun (WGS) entry which is preliminary data.</text>
</comment>
<gene>
    <name evidence="6" type="ORF">GCM10007962_16560</name>
</gene>
<reference evidence="6" key="2">
    <citation type="submission" date="2020-09" db="EMBL/GenBank/DDBJ databases">
        <authorList>
            <person name="Sun Q."/>
            <person name="Ohkuma M."/>
        </authorList>
    </citation>
    <scope>NUCLEOTIDE SEQUENCE</scope>
    <source>
        <strain evidence="6">JCM 12862</strain>
    </source>
</reference>
<keyword evidence="2 4" id="KW-0442">Lipid degradation</keyword>
<feature type="active site" description="Proton acceptor" evidence="4">
    <location>
        <position position="152"/>
    </location>
</feature>
<dbReference type="RefSeq" id="WP_188651932.1">
    <property type="nucleotide sequence ID" value="NZ_BMNR01000003.1"/>
</dbReference>
<feature type="short sequence motif" description="DGA/G" evidence="4">
    <location>
        <begin position="152"/>
        <end position="154"/>
    </location>
</feature>
<dbReference type="Gene3D" id="3.40.1090.10">
    <property type="entry name" value="Cytosolic phospholipase A2 catalytic domain"/>
    <property type="match status" value="2"/>
</dbReference>